<dbReference type="CDD" id="cd01651">
    <property type="entry name" value="RT_G2_intron"/>
    <property type="match status" value="1"/>
</dbReference>
<evidence type="ECO:0000313" key="3">
    <source>
        <dbReference type="EMBL" id="QNO45042.1"/>
    </source>
</evidence>
<dbReference type="EMBL" id="MT631061">
    <property type="protein sequence ID" value="QNO45042.1"/>
    <property type="molecule type" value="Genomic_DNA"/>
</dbReference>
<proteinExistence type="predicted"/>
<evidence type="ECO:0000259" key="1">
    <source>
        <dbReference type="PROSITE" id="PS50878"/>
    </source>
</evidence>
<feature type="domain" description="Reverse transcriptase" evidence="1">
    <location>
        <begin position="1"/>
        <end position="132"/>
    </location>
</feature>
<dbReference type="Pfam" id="PF00078">
    <property type="entry name" value="RVT_1"/>
    <property type="match status" value="1"/>
</dbReference>
<dbReference type="EMBL" id="MT631053">
    <property type="protein sequence ID" value="QNO44982.1"/>
    <property type="molecule type" value="Genomic_DNA"/>
</dbReference>
<dbReference type="InterPro" id="IPR000477">
    <property type="entry name" value="RT_dom"/>
</dbReference>
<dbReference type="SUPFAM" id="SSF56672">
    <property type="entry name" value="DNA/RNA polymerases"/>
    <property type="match status" value="1"/>
</dbReference>
<name>A0A7G9YAE8_9EURY</name>
<gene>
    <name evidence="2" type="ORF">EEEAIAPH_00002</name>
    <name evidence="3" type="ORF">OCBDJLBC_00005</name>
</gene>
<dbReference type="PROSITE" id="PS50878">
    <property type="entry name" value="RT_POL"/>
    <property type="match status" value="1"/>
</dbReference>
<sequence>MEGDIKGCFDNINHGWLLDNIPMDKSILTQFLKAGFVYNRHLNPTKAGTPQGGIISPILANMTLDGMEKAIASKYHVGNNGVIDKTRFNPEKVHFARYADDFIVTATSKETAKDIAEVVKGFLAERGLERFG</sequence>
<dbReference type="InterPro" id="IPR043502">
    <property type="entry name" value="DNA/RNA_pol_sf"/>
</dbReference>
<accession>A0A7G9YAE8</accession>
<evidence type="ECO:0000313" key="2">
    <source>
        <dbReference type="EMBL" id="QNO44982.1"/>
    </source>
</evidence>
<organism evidence="2">
    <name type="scientific">Candidatus Methanogaster sp. ANME-2c ERB4</name>
    <dbReference type="NCBI Taxonomy" id="2759911"/>
    <lineage>
        <taxon>Archaea</taxon>
        <taxon>Methanobacteriati</taxon>
        <taxon>Methanobacteriota</taxon>
        <taxon>Stenosarchaea group</taxon>
        <taxon>Methanomicrobia</taxon>
        <taxon>Methanosarcinales</taxon>
        <taxon>ANME-2 cluster</taxon>
        <taxon>Candidatus Methanogasteraceae</taxon>
        <taxon>Candidatus Methanogaster</taxon>
    </lineage>
</organism>
<dbReference type="PANTHER" id="PTHR34047:SF8">
    <property type="entry name" value="PROTEIN YKFC"/>
    <property type="match status" value="1"/>
</dbReference>
<dbReference type="InterPro" id="IPR051083">
    <property type="entry name" value="GrpII_Intron_Splice-Mob/Def"/>
</dbReference>
<dbReference type="PANTHER" id="PTHR34047">
    <property type="entry name" value="NUCLEAR INTRON MATURASE 1, MITOCHONDRIAL-RELATED"/>
    <property type="match status" value="1"/>
</dbReference>
<reference evidence="2" key="1">
    <citation type="submission" date="2020-06" db="EMBL/GenBank/DDBJ databases">
        <title>Unique genomic features of the anaerobic methanotrophic archaea.</title>
        <authorList>
            <person name="Chadwick G.L."/>
            <person name="Skennerton C.T."/>
            <person name="Laso-Perez R."/>
            <person name="Leu A.O."/>
            <person name="Speth D.R."/>
            <person name="Yu H."/>
            <person name="Morgan-Lang C."/>
            <person name="Hatzenpichler R."/>
            <person name="Goudeau D."/>
            <person name="Malmstrom R."/>
            <person name="Brazelton W.J."/>
            <person name="Woyke T."/>
            <person name="Hallam S.J."/>
            <person name="Tyson G.W."/>
            <person name="Wegener G."/>
            <person name="Boetius A."/>
            <person name="Orphan V."/>
        </authorList>
    </citation>
    <scope>NUCLEOTIDE SEQUENCE</scope>
</reference>
<protein>
    <recommendedName>
        <fullName evidence="1">Reverse transcriptase domain-containing protein</fullName>
    </recommendedName>
</protein>
<dbReference type="AlphaFoldDB" id="A0A7G9YAE8"/>